<dbReference type="Proteomes" id="UP000199379">
    <property type="component" value="Unassembled WGS sequence"/>
</dbReference>
<sequence length="252" mass="27208">MNTTHSILFGLAAPLLLSTTLVVPAGAQDGLPDPGFDITAGDTALLVTDPQNDFLHPDGVAWGVVGANAEEVGTVENIERLFAAAKETDMPVFVSPHYYFPHDHRWHMEGALETLMHQIGMFDRSGPLDTEGLEGSGADWLERYKPYIDDGATVVTNPHKVFGPETNDLVLQMRKQGIDKVIIAGMSANLCTESHMRELQEQGFEVMVVTDATAAAQLPGLDGYAAAMTNFRMIASHVADTDATVAAMRDAR</sequence>
<protein>
    <submittedName>
        <fullName evidence="4">Nicotinamidase-related amidase</fullName>
    </submittedName>
</protein>
<proteinExistence type="predicted"/>
<dbReference type="SUPFAM" id="SSF52499">
    <property type="entry name" value="Isochorismatase-like hydrolases"/>
    <property type="match status" value="1"/>
</dbReference>
<keyword evidence="1" id="KW-0378">Hydrolase</keyword>
<evidence type="ECO:0000313" key="5">
    <source>
        <dbReference type="Proteomes" id="UP000199379"/>
    </source>
</evidence>
<feature type="chain" id="PRO_5011748840" evidence="2">
    <location>
        <begin position="28"/>
        <end position="252"/>
    </location>
</feature>
<evidence type="ECO:0000313" key="4">
    <source>
        <dbReference type="EMBL" id="SEK08437.1"/>
    </source>
</evidence>
<dbReference type="GO" id="GO:0016787">
    <property type="term" value="F:hydrolase activity"/>
    <property type="evidence" value="ECO:0007669"/>
    <property type="project" value="UniProtKB-KW"/>
</dbReference>
<dbReference type="PANTHER" id="PTHR43540:SF1">
    <property type="entry name" value="ISOCHORISMATASE HYDROLASE"/>
    <property type="match status" value="1"/>
</dbReference>
<reference evidence="4 5" key="1">
    <citation type="submission" date="2016-10" db="EMBL/GenBank/DDBJ databases">
        <authorList>
            <person name="de Groot N.N."/>
        </authorList>
    </citation>
    <scope>NUCLEOTIDE SEQUENCE [LARGE SCALE GENOMIC DNA]</scope>
    <source>
        <strain evidence="4 5">DSM 29340</strain>
    </source>
</reference>
<dbReference type="OrthoDB" id="9807387at2"/>
<keyword evidence="2" id="KW-0732">Signal</keyword>
<evidence type="ECO:0000256" key="2">
    <source>
        <dbReference type="SAM" id="SignalP"/>
    </source>
</evidence>
<feature type="domain" description="Isochorismatase-like" evidence="3">
    <location>
        <begin position="43"/>
        <end position="242"/>
    </location>
</feature>
<evidence type="ECO:0000259" key="3">
    <source>
        <dbReference type="Pfam" id="PF00857"/>
    </source>
</evidence>
<dbReference type="InterPro" id="IPR000868">
    <property type="entry name" value="Isochorismatase-like_dom"/>
</dbReference>
<dbReference type="Pfam" id="PF00857">
    <property type="entry name" value="Isochorismatase"/>
    <property type="match status" value="1"/>
</dbReference>
<evidence type="ECO:0000256" key="1">
    <source>
        <dbReference type="ARBA" id="ARBA00022801"/>
    </source>
</evidence>
<dbReference type="EMBL" id="FNYD01000028">
    <property type="protein sequence ID" value="SEK08437.1"/>
    <property type="molecule type" value="Genomic_DNA"/>
</dbReference>
<gene>
    <name evidence="4" type="ORF">SAMN05444007_1282</name>
</gene>
<accession>A0A1H7E5W8</accession>
<dbReference type="CDD" id="cd00431">
    <property type="entry name" value="cysteine_hydrolases"/>
    <property type="match status" value="1"/>
</dbReference>
<dbReference type="PANTHER" id="PTHR43540">
    <property type="entry name" value="PEROXYUREIDOACRYLATE/UREIDOACRYLATE AMIDOHYDROLASE-RELATED"/>
    <property type="match status" value="1"/>
</dbReference>
<keyword evidence="5" id="KW-1185">Reference proteome</keyword>
<organism evidence="4 5">
    <name type="scientific">Cribrihabitans marinus</name>
    <dbReference type="NCBI Taxonomy" id="1227549"/>
    <lineage>
        <taxon>Bacteria</taxon>
        <taxon>Pseudomonadati</taxon>
        <taxon>Pseudomonadota</taxon>
        <taxon>Alphaproteobacteria</taxon>
        <taxon>Rhodobacterales</taxon>
        <taxon>Paracoccaceae</taxon>
        <taxon>Cribrihabitans</taxon>
    </lineage>
</organism>
<dbReference type="STRING" id="1227549.SAMN05444007_1282"/>
<dbReference type="Gene3D" id="3.40.50.850">
    <property type="entry name" value="Isochorismatase-like"/>
    <property type="match status" value="1"/>
</dbReference>
<name>A0A1H7E5W8_9RHOB</name>
<dbReference type="RefSeq" id="WP_092371712.1">
    <property type="nucleotide sequence ID" value="NZ_BMGV01000026.1"/>
</dbReference>
<dbReference type="InterPro" id="IPR036380">
    <property type="entry name" value="Isochorismatase-like_sf"/>
</dbReference>
<dbReference type="InterPro" id="IPR050272">
    <property type="entry name" value="Isochorismatase-like_hydrls"/>
</dbReference>
<dbReference type="AlphaFoldDB" id="A0A1H7E5W8"/>
<feature type="signal peptide" evidence="2">
    <location>
        <begin position="1"/>
        <end position="27"/>
    </location>
</feature>